<dbReference type="SUPFAM" id="SSF46785">
    <property type="entry name" value="Winged helix' DNA-binding domain"/>
    <property type="match status" value="1"/>
</dbReference>
<proteinExistence type="predicted"/>
<dbReference type="Gene3D" id="3.30.450.40">
    <property type="match status" value="1"/>
</dbReference>
<evidence type="ECO:0000256" key="3">
    <source>
        <dbReference type="ARBA" id="ARBA00023163"/>
    </source>
</evidence>
<accession>A0A5C8UM29</accession>
<dbReference type="GO" id="GO:0003677">
    <property type="term" value="F:DNA binding"/>
    <property type="evidence" value="ECO:0007669"/>
    <property type="project" value="UniProtKB-KW"/>
</dbReference>
<dbReference type="SUPFAM" id="SSF55781">
    <property type="entry name" value="GAF domain-like"/>
    <property type="match status" value="1"/>
</dbReference>
<dbReference type="GO" id="GO:0045892">
    <property type="term" value="P:negative regulation of DNA-templated transcription"/>
    <property type="evidence" value="ECO:0007669"/>
    <property type="project" value="TreeGrafter"/>
</dbReference>
<dbReference type="InterPro" id="IPR029016">
    <property type="entry name" value="GAF-like_dom_sf"/>
</dbReference>
<feature type="domain" description="IclR-ED" evidence="5">
    <location>
        <begin position="74"/>
        <end position="253"/>
    </location>
</feature>
<evidence type="ECO:0000313" key="6">
    <source>
        <dbReference type="EMBL" id="TXN28340.1"/>
    </source>
</evidence>
<evidence type="ECO:0000256" key="1">
    <source>
        <dbReference type="ARBA" id="ARBA00023015"/>
    </source>
</evidence>
<dbReference type="SMART" id="SM00346">
    <property type="entry name" value="HTH_ICLR"/>
    <property type="match status" value="1"/>
</dbReference>
<dbReference type="GO" id="GO:0003700">
    <property type="term" value="F:DNA-binding transcription factor activity"/>
    <property type="evidence" value="ECO:0007669"/>
    <property type="project" value="TreeGrafter"/>
</dbReference>
<dbReference type="Gene3D" id="1.10.10.10">
    <property type="entry name" value="Winged helix-like DNA-binding domain superfamily/Winged helix DNA-binding domain"/>
    <property type="match status" value="1"/>
</dbReference>
<evidence type="ECO:0000259" key="4">
    <source>
        <dbReference type="PROSITE" id="PS51077"/>
    </source>
</evidence>
<keyword evidence="2" id="KW-0238">DNA-binding</keyword>
<dbReference type="PROSITE" id="PS51078">
    <property type="entry name" value="ICLR_ED"/>
    <property type="match status" value="1"/>
</dbReference>
<dbReference type="InterPro" id="IPR005471">
    <property type="entry name" value="Tscrpt_reg_IclR_N"/>
</dbReference>
<feature type="domain" description="HTH iclR-type" evidence="4">
    <location>
        <begin position="11"/>
        <end position="73"/>
    </location>
</feature>
<protein>
    <submittedName>
        <fullName evidence="6">IclR family transcriptional regulator</fullName>
    </submittedName>
</protein>
<sequence>MAGNRSSDDPRSVAERVFAIADAFGGPGSDDLTLGEIARRSGLPLSTTHRLVTEWVEWGGIVRTDEGRYRVGMRLWKLGMRAPTARRLRTVARPYLEDLYELTRENVHLAVRDGLGALYLERFSGRGAVPVISEVGSRLPLHATGVGLVLLAFAPADVFEQVVQARPRRYLQNTMTTDPELRPRLADIRARDLVVSVNEMTEDSFSAAAPIRDHTGEVVAAVSIVAHADRSADPQFPLAVSVAARGISRALGWRA</sequence>
<keyword evidence="3" id="KW-0804">Transcription</keyword>
<reference evidence="6 7" key="1">
    <citation type="submission" date="2019-08" db="EMBL/GenBank/DDBJ databases">
        <title>Bacterial whole genome sequence for Glaciihabitans sp. CHu50b-6-2.</title>
        <authorList>
            <person name="Jin L."/>
        </authorList>
    </citation>
    <scope>NUCLEOTIDE SEQUENCE [LARGE SCALE GENOMIC DNA]</scope>
    <source>
        <strain evidence="6 7">CHu50b-6-2</strain>
    </source>
</reference>
<dbReference type="RefSeq" id="WP_147785054.1">
    <property type="nucleotide sequence ID" value="NZ_VRMG01000015.1"/>
</dbReference>
<comment type="caution">
    <text evidence="6">The sequence shown here is derived from an EMBL/GenBank/DDBJ whole genome shotgun (WGS) entry which is preliminary data.</text>
</comment>
<dbReference type="AlphaFoldDB" id="A0A5C8UM29"/>
<dbReference type="Proteomes" id="UP000321379">
    <property type="component" value="Unassembled WGS sequence"/>
</dbReference>
<dbReference type="PANTHER" id="PTHR30136">
    <property type="entry name" value="HELIX-TURN-HELIX TRANSCRIPTIONAL REGULATOR, ICLR FAMILY"/>
    <property type="match status" value="1"/>
</dbReference>
<dbReference type="Pfam" id="PF09339">
    <property type="entry name" value="HTH_IclR"/>
    <property type="match status" value="1"/>
</dbReference>
<organism evidence="6 7">
    <name type="scientific">Lacisediminihabitans profunda</name>
    <dbReference type="NCBI Taxonomy" id="2594790"/>
    <lineage>
        <taxon>Bacteria</taxon>
        <taxon>Bacillati</taxon>
        <taxon>Actinomycetota</taxon>
        <taxon>Actinomycetes</taxon>
        <taxon>Micrococcales</taxon>
        <taxon>Microbacteriaceae</taxon>
        <taxon>Lacisediminihabitans</taxon>
    </lineage>
</organism>
<dbReference type="InterPro" id="IPR036388">
    <property type="entry name" value="WH-like_DNA-bd_sf"/>
</dbReference>
<name>A0A5C8UM29_9MICO</name>
<gene>
    <name evidence="6" type="ORF">FVP33_17890</name>
</gene>
<keyword evidence="1" id="KW-0805">Transcription regulation</keyword>
<dbReference type="InterPro" id="IPR036390">
    <property type="entry name" value="WH_DNA-bd_sf"/>
</dbReference>
<keyword evidence="7" id="KW-1185">Reference proteome</keyword>
<dbReference type="InterPro" id="IPR050707">
    <property type="entry name" value="HTH_MetabolicPath_Reg"/>
</dbReference>
<evidence type="ECO:0000259" key="5">
    <source>
        <dbReference type="PROSITE" id="PS51078"/>
    </source>
</evidence>
<evidence type="ECO:0000256" key="2">
    <source>
        <dbReference type="ARBA" id="ARBA00023125"/>
    </source>
</evidence>
<dbReference type="PROSITE" id="PS51077">
    <property type="entry name" value="HTH_ICLR"/>
    <property type="match status" value="1"/>
</dbReference>
<dbReference type="Pfam" id="PF01614">
    <property type="entry name" value="IclR_C"/>
    <property type="match status" value="1"/>
</dbReference>
<dbReference type="PANTHER" id="PTHR30136:SF24">
    <property type="entry name" value="HTH-TYPE TRANSCRIPTIONAL REPRESSOR ALLR"/>
    <property type="match status" value="1"/>
</dbReference>
<evidence type="ECO:0000313" key="7">
    <source>
        <dbReference type="Proteomes" id="UP000321379"/>
    </source>
</evidence>
<dbReference type="EMBL" id="VRMG01000015">
    <property type="protein sequence ID" value="TXN28340.1"/>
    <property type="molecule type" value="Genomic_DNA"/>
</dbReference>
<dbReference type="InterPro" id="IPR014757">
    <property type="entry name" value="Tscrpt_reg_IclR_C"/>
</dbReference>